<dbReference type="PANTHER" id="PTHR48041">
    <property type="entry name" value="ABC TRANSPORTER G FAMILY MEMBER 28"/>
    <property type="match status" value="1"/>
</dbReference>
<dbReference type="AlphaFoldDB" id="A0A8C1BWK2"/>
<dbReference type="PROSITE" id="PS50893">
    <property type="entry name" value="ABC_TRANSPORTER_2"/>
    <property type="match status" value="1"/>
</dbReference>
<evidence type="ECO:0000256" key="4">
    <source>
        <dbReference type="ARBA" id="ARBA00022692"/>
    </source>
</evidence>
<dbReference type="InterPro" id="IPR013525">
    <property type="entry name" value="ABC2_TM"/>
</dbReference>
<evidence type="ECO:0000313" key="11">
    <source>
        <dbReference type="Ensembl" id="ENSCCRP00000039641.2"/>
    </source>
</evidence>
<keyword evidence="8 9" id="KW-0472">Membrane</keyword>
<evidence type="ECO:0000256" key="7">
    <source>
        <dbReference type="ARBA" id="ARBA00022989"/>
    </source>
</evidence>
<keyword evidence="5" id="KW-0547">Nucleotide-binding</keyword>
<dbReference type="GO" id="GO:0016887">
    <property type="term" value="F:ATP hydrolysis activity"/>
    <property type="evidence" value="ECO:0007669"/>
    <property type="project" value="InterPro"/>
</dbReference>
<feature type="transmembrane region" description="Helical" evidence="9">
    <location>
        <begin position="389"/>
        <end position="409"/>
    </location>
</feature>
<dbReference type="InterPro" id="IPR003439">
    <property type="entry name" value="ABC_transporter-like_ATP-bd"/>
</dbReference>
<comment type="subcellular location">
    <subcellularLocation>
        <location evidence="1">Membrane</location>
        <topology evidence="1">Multi-pass membrane protein</topology>
    </subcellularLocation>
</comment>
<dbReference type="GO" id="GO:0005524">
    <property type="term" value="F:ATP binding"/>
    <property type="evidence" value="ECO:0007669"/>
    <property type="project" value="UniProtKB-KW"/>
</dbReference>
<evidence type="ECO:0000256" key="8">
    <source>
        <dbReference type="ARBA" id="ARBA00023136"/>
    </source>
</evidence>
<dbReference type="GO" id="GO:0008514">
    <property type="term" value="F:organic anion transmembrane transporter activity"/>
    <property type="evidence" value="ECO:0007669"/>
    <property type="project" value="UniProtKB-ARBA"/>
</dbReference>
<dbReference type="Ensembl" id="ENSCCRT00000042967.2">
    <property type="protein sequence ID" value="ENSCCRP00000039641.2"/>
    <property type="gene ID" value="ENSCCRG00000024780.2"/>
</dbReference>
<keyword evidence="4 9" id="KW-0812">Transmembrane</keyword>
<reference evidence="11" key="1">
    <citation type="submission" date="2025-08" db="UniProtKB">
        <authorList>
            <consortium name="Ensembl"/>
        </authorList>
    </citation>
    <scope>IDENTIFICATION</scope>
</reference>
<proteinExistence type="inferred from homology"/>
<evidence type="ECO:0000256" key="5">
    <source>
        <dbReference type="ARBA" id="ARBA00022741"/>
    </source>
</evidence>
<keyword evidence="12" id="KW-1185">Reference proteome</keyword>
<dbReference type="Pfam" id="PF19055">
    <property type="entry name" value="ABC2_membrane_7"/>
    <property type="match status" value="1"/>
</dbReference>
<organism evidence="11 12">
    <name type="scientific">Cyprinus carpio carpio</name>
    <dbReference type="NCBI Taxonomy" id="630221"/>
    <lineage>
        <taxon>Eukaryota</taxon>
        <taxon>Metazoa</taxon>
        <taxon>Chordata</taxon>
        <taxon>Craniata</taxon>
        <taxon>Vertebrata</taxon>
        <taxon>Euteleostomi</taxon>
        <taxon>Actinopterygii</taxon>
        <taxon>Neopterygii</taxon>
        <taxon>Teleostei</taxon>
        <taxon>Ostariophysi</taxon>
        <taxon>Cypriniformes</taxon>
        <taxon>Cyprinidae</taxon>
        <taxon>Cyprininae</taxon>
        <taxon>Cyprinus</taxon>
    </lineage>
</organism>
<accession>A0A8C1BWK2</accession>
<evidence type="ECO:0000259" key="10">
    <source>
        <dbReference type="PROSITE" id="PS50893"/>
    </source>
</evidence>
<protein>
    <submittedName>
        <fullName evidence="11">ATP-binding cassette, sub-family G (WHITE), member 2c</fullName>
    </submittedName>
</protein>
<evidence type="ECO:0000256" key="9">
    <source>
        <dbReference type="SAM" id="Phobius"/>
    </source>
</evidence>
<evidence type="ECO:0000313" key="12">
    <source>
        <dbReference type="Proteomes" id="UP001108240"/>
    </source>
</evidence>
<dbReference type="GeneTree" id="ENSGT00940000165949"/>
<name>A0A8C1BWK2_CYPCA</name>
<dbReference type="GO" id="GO:0016324">
    <property type="term" value="C:apical plasma membrane"/>
    <property type="evidence" value="ECO:0007669"/>
    <property type="project" value="UniProtKB-ARBA"/>
</dbReference>
<feature type="transmembrane region" description="Helical" evidence="9">
    <location>
        <begin position="500"/>
        <end position="522"/>
    </location>
</feature>
<dbReference type="Proteomes" id="UP001108240">
    <property type="component" value="Unplaced"/>
</dbReference>
<evidence type="ECO:0000256" key="1">
    <source>
        <dbReference type="ARBA" id="ARBA00004141"/>
    </source>
</evidence>
<dbReference type="SUPFAM" id="SSF52540">
    <property type="entry name" value="P-loop containing nucleoside triphosphate hydrolases"/>
    <property type="match status" value="1"/>
</dbReference>
<dbReference type="InterPro" id="IPR050352">
    <property type="entry name" value="ABCG_transporters"/>
</dbReference>
<sequence length="591" mass="66081">MTEEGIMLDEVALNAQPSTDKEETMPCFQTPGPTLTFHNLRYSIKERLGMFSMQWVEKDILKDVSGIMNPGMNAIMGPTGSGKTSLLDVIAGRKDPRGLKSGQVLVDNTIVTSDLRLCSAYVVQNDILMGTLTVRENLAFSANLRLSRKEYSSADKQMRVDSVIQELGLNDCADTKIGTMFLRGVSGGEKKRCSIGMELITAPSLLFLDEPTTGLDANTANSIMELLQKLSKKGKTVIFSIHQPRYSIFSQFDHLTLINKGEITYAGAANRAISYFEDLGYKCEPFNNPADFFLDVTNGTVLPQIHNNKSEKCSNSDEMVENDNPLAVIYRKSPNFLNVKDRLTHISDALDPEVTKGDRVGYATPFYYQLMLVSGRTIRNILRNPQTSYAQLFLNIFFGILVGLIYYQIPHTLPEALQNRTGAFFFLVINMVFGNLSAVELFISERVLFIHENSSGFYRTSVYFLSKVFADLLPNRILPVFIFSAIPYFMMGLKPDVEVFFLYCVTLSMVSLSAVSLAFLVSASVGSFAMANILIALPYVVMMVFGGFLVNLNSMLSWMSWLKWASIFRYGYNALAIIELKGQVFTSNYTR</sequence>
<feature type="transmembrane region" description="Helical" evidence="9">
    <location>
        <begin position="421"/>
        <end position="443"/>
    </location>
</feature>
<reference evidence="11" key="2">
    <citation type="submission" date="2025-09" db="UniProtKB">
        <authorList>
            <consortium name="Ensembl"/>
        </authorList>
    </citation>
    <scope>IDENTIFICATION</scope>
</reference>
<dbReference type="InterPro" id="IPR027417">
    <property type="entry name" value="P-loop_NTPase"/>
</dbReference>
<feature type="transmembrane region" description="Helical" evidence="9">
    <location>
        <begin position="528"/>
        <end position="550"/>
    </location>
</feature>
<keyword evidence="7 9" id="KW-1133">Transmembrane helix</keyword>
<comment type="similarity">
    <text evidence="2">Belongs to the ABC transporter superfamily. ABCG family. Eye pigment precursor importer (TC 3.A.1.204) subfamily.</text>
</comment>
<dbReference type="Gene3D" id="3.40.50.300">
    <property type="entry name" value="P-loop containing nucleotide triphosphate hydrolases"/>
    <property type="match status" value="1"/>
</dbReference>
<dbReference type="PANTHER" id="PTHR48041:SF49">
    <property type="entry name" value="ATP-BINDING CASSETTE TRANSPORTER SUB-FAMILY G MEMBER 2B-RELATED"/>
    <property type="match status" value="1"/>
</dbReference>
<dbReference type="InterPro" id="IPR043926">
    <property type="entry name" value="ABCG_dom"/>
</dbReference>
<dbReference type="CDD" id="cd03213">
    <property type="entry name" value="ABCG_EPDR"/>
    <property type="match status" value="1"/>
</dbReference>
<dbReference type="FunFam" id="3.40.50.300:FF:000622">
    <property type="entry name" value="ATP-binding cassette sub-family G member 2"/>
    <property type="match status" value="1"/>
</dbReference>
<evidence type="ECO:0000256" key="6">
    <source>
        <dbReference type="ARBA" id="ARBA00022840"/>
    </source>
</evidence>
<keyword evidence="6" id="KW-0067">ATP-binding</keyword>
<evidence type="ECO:0000256" key="3">
    <source>
        <dbReference type="ARBA" id="ARBA00022448"/>
    </source>
</evidence>
<dbReference type="Pfam" id="PF01061">
    <property type="entry name" value="ABC2_membrane"/>
    <property type="match status" value="1"/>
</dbReference>
<dbReference type="GO" id="GO:0140359">
    <property type="term" value="F:ABC-type transporter activity"/>
    <property type="evidence" value="ECO:0007669"/>
    <property type="project" value="InterPro"/>
</dbReference>
<dbReference type="Pfam" id="PF00005">
    <property type="entry name" value="ABC_tran"/>
    <property type="match status" value="1"/>
</dbReference>
<dbReference type="SMART" id="SM00382">
    <property type="entry name" value="AAA"/>
    <property type="match status" value="1"/>
</dbReference>
<dbReference type="InterPro" id="IPR003593">
    <property type="entry name" value="AAA+_ATPase"/>
</dbReference>
<feature type="domain" description="ABC transporter" evidence="10">
    <location>
        <begin position="35"/>
        <end position="285"/>
    </location>
</feature>
<dbReference type="GO" id="GO:0015562">
    <property type="term" value="F:efflux transmembrane transporter activity"/>
    <property type="evidence" value="ECO:0007669"/>
    <property type="project" value="UniProtKB-ARBA"/>
</dbReference>
<keyword evidence="3" id="KW-0813">Transport</keyword>
<evidence type="ECO:0000256" key="2">
    <source>
        <dbReference type="ARBA" id="ARBA00005814"/>
    </source>
</evidence>